<gene>
    <name evidence="16" type="ORF">A8C32_03455</name>
</gene>
<dbReference type="SUPFAM" id="SSF49464">
    <property type="entry name" value="Carboxypeptidase regulatory domain-like"/>
    <property type="match status" value="1"/>
</dbReference>
<evidence type="ECO:0000256" key="13">
    <source>
        <dbReference type="SAM" id="SignalP"/>
    </source>
</evidence>
<evidence type="ECO:0000313" key="16">
    <source>
        <dbReference type="EMBL" id="OEK08522.1"/>
    </source>
</evidence>
<keyword evidence="3 11" id="KW-1134">Transmembrane beta strand</keyword>
<evidence type="ECO:0008006" key="18">
    <source>
        <dbReference type="Google" id="ProtNLM"/>
    </source>
</evidence>
<evidence type="ECO:0000256" key="1">
    <source>
        <dbReference type="ARBA" id="ARBA00004571"/>
    </source>
</evidence>
<accession>A0A1E5TAX3</accession>
<dbReference type="InterPro" id="IPR036942">
    <property type="entry name" value="Beta-barrel_TonB_sf"/>
</dbReference>
<keyword evidence="7" id="KW-0406">Ion transport</keyword>
<dbReference type="InterPro" id="IPR008969">
    <property type="entry name" value="CarboxyPept-like_regulatory"/>
</dbReference>
<name>A0A1E5TAX3_9FLAO</name>
<keyword evidence="17" id="KW-1185">Reference proteome</keyword>
<evidence type="ECO:0000256" key="2">
    <source>
        <dbReference type="ARBA" id="ARBA00022448"/>
    </source>
</evidence>
<evidence type="ECO:0000256" key="11">
    <source>
        <dbReference type="PROSITE-ProRule" id="PRU01360"/>
    </source>
</evidence>
<dbReference type="Gene3D" id="2.40.170.20">
    <property type="entry name" value="TonB-dependent receptor, beta-barrel domain"/>
    <property type="match status" value="1"/>
</dbReference>
<evidence type="ECO:0000259" key="14">
    <source>
        <dbReference type="Pfam" id="PF00593"/>
    </source>
</evidence>
<dbReference type="InterPro" id="IPR012910">
    <property type="entry name" value="Plug_dom"/>
</dbReference>
<dbReference type="GO" id="GO:0006826">
    <property type="term" value="P:iron ion transport"/>
    <property type="evidence" value="ECO:0007669"/>
    <property type="project" value="UniProtKB-KW"/>
</dbReference>
<dbReference type="PANTHER" id="PTHR32552">
    <property type="entry name" value="FERRICHROME IRON RECEPTOR-RELATED"/>
    <property type="match status" value="1"/>
</dbReference>
<dbReference type="Proteomes" id="UP000095713">
    <property type="component" value="Unassembled WGS sequence"/>
</dbReference>
<keyword evidence="13" id="KW-0732">Signal</keyword>
<keyword evidence="9 11" id="KW-0472">Membrane</keyword>
<proteinExistence type="inferred from homology"/>
<evidence type="ECO:0000313" key="17">
    <source>
        <dbReference type="Proteomes" id="UP000095713"/>
    </source>
</evidence>
<evidence type="ECO:0000256" key="3">
    <source>
        <dbReference type="ARBA" id="ARBA00022452"/>
    </source>
</evidence>
<dbReference type="PANTHER" id="PTHR32552:SF81">
    <property type="entry name" value="TONB-DEPENDENT OUTER MEMBRANE RECEPTOR"/>
    <property type="match status" value="1"/>
</dbReference>
<evidence type="ECO:0000259" key="15">
    <source>
        <dbReference type="Pfam" id="PF07715"/>
    </source>
</evidence>
<comment type="caution">
    <text evidence="16">The sequence shown here is derived from an EMBL/GenBank/DDBJ whole genome shotgun (WGS) entry which is preliminary data.</text>
</comment>
<comment type="subcellular location">
    <subcellularLocation>
        <location evidence="1 11">Cell outer membrane</location>
        <topology evidence="1 11">Multi-pass membrane protein</topology>
    </subcellularLocation>
</comment>
<dbReference type="FunFam" id="2.60.40.1120:FF:000003">
    <property type="entry name" value="Outer membrane protein Omp121"/>
    <property type="match status" value="1"/>
</dbReference>
<reference evidence="16 17" key="1">
    <citation type="submission" date="2016-05" db="EMBL/GenBank/DDBJ databases">
        <title>Draft Genome Sequence of Algibacter sp. Strain SK-16 Isolated from the Surface Water of Aburatsubo Inlet.</title>
        <authorList>
            <person name="Wong S.-K."/>
            <person name="Yoshizawa S."/>
            <person name="Nakajima Y."/>
            <person name="Ogura Y."/>
            <person name="Tetsuya H."/>
            <person name="Hamasaki K."/>
        </authorList>
    </citation>
    <scope>NUCLEOTIDE SEQUENCE [LARGE SCALE GENOMIC DNA]</scope>
    <source>
        <strain evidence="16 17">SK-16</strain>
    </source>
</reference>
<organism evidence="16 17">
    <name type="scientific">Flavivirga aquatica</name>
    <dbReference type="NCBI Taxonomy" id="1849968"/>
    <lineage>
        <taxon>Bacteria</taxon>
        <taxon>Pseudomonadati</taxon>
        <taxon>Bacteroidota</taxon>
        <taxon>Flavobacteriia</taxon>
        <taxon>Flavobacteriales</taxon>
        <taxon>Flavobacteriaceae</taxon>
        <taxon>Flavivirga</taxon>
    </lineage>
</organism>
<dbReference type="InterPro" id="IPR000531">
    <property type="entry name" value="Beta-barrel_TonB"/>
</dbReference>
<protein>
    <recommendedName>
        <fullName evidence="18">TonB-dependent receptor</fullName>
    </recommendedName>
</protein>
<evidence type="ECO:0000256" key="7">
    <source>
        <dbReference type="ARBA" id="ARBA00023065"/>
    </source>
</evidence>
<evidence type="ECO:0000256" key="9">
    <source>
        <dbReference type="ARBA" id="ARBA00023136"/>
    </source>
</evidence>
<dbReference type="EMBL" id="MDJD01000034">
    <property type="protein sequence ID" value="OEK08522.1"/>
    <property type="molecule type" value="Genomic_DNA"/>
</dbReference>
<feature type="signal peptide" evidence="13">
    <location>
        <begin position="1"/>
        <end position="21"/>
    </location>
</feature>
<keyword evidence="2 11" id="KW-0813">Transport</keyword>
<keyword evidence="5 11" id="KW-0812">Transmembrane</keyword>
<evidence type="ECO:0000256" key="5">
    <source>
        <dbReference type="ARBA" id="ARBA00022692"/>
    </source>
</evidence>
<dbReference type="PROSITE" id="PS52016">
    <property type="entry name" value="TONB_DEPENDENT_REC_3"/>
    <property type="match status" value="1"/>
</dbReference>
<dbReference type="OrthoDB" id="9775095at2"/>
<evidence type="ECO:0000256" key="6">
    <source>
        <dbReference type="ARBA" id="ARBA00023004"/>
    </source>
</evidence>
<keyword evidence="6" id="KW-0408">Iron</keyword>
<evidence type="ECO:0000256" key="4">
    <source>
        <dbReference type="ARBA" id="ARBA00022496"/>
    </source>
</evidence>
<dbReference type="STRING" id="1849968.A8C32_03455"/>
<dbReference type="Pfam" id="PF07715">
    <property type="entry name" value="Plug"/>
    <property type="match status" value="1"/>
</dbReference>
<feature type="chain" id="PRO_5009186229" description="TonB-dependent receptor" evidence="13">
    <location>
        <begin position="22"/>
        <end position="785"/>
    </location>
</feature>
<feature type="domain" description="TonB-dependent receptor plug" evidence="15">
    <location>
        <begin position="120"/>
        <end position="225"/>
    </location>
</feature>
<keyword evidence="8 12" id="KW-0798">TonB box</keyword>
<keyword evidence="10 11" id="KW-0998">Cell outer membrane</keyword>
<dbReference type="SUPFAM" id="SSF56935">
    <property type="entry name" value="Porins"/>
    <property type="match status" value="1"/>
</dbReference>
<dbReference type="Gene3D" id="2.60.40.1120">
    <property type="entry name" value="Carboxypeptidase-like, regulatory domain"/>
    <property type="match status" value="1"/>
</dbReference>
<dbReference type="CDD" id="cd01347">
    <property type="entry name" value="ligand_gated_channel"/>
    <property type="match status" value="1"/>
</dbReference>
<evidence type="ECO:0000256" key="8">
    <source>
        <dbReference type="ARBA" id="ARBA00023077"/>
    </source>
</evidence>
<comment type="similarity">
    <text evidence="11 12">Belongs to the TonB-dependent receptor family.</text>
</comment>
<feature type="domain" description="TonB-dependent receptor-like beta-barrel" evidence="14">
    <location>
        <begin position="323"/>
        <end position="747"/>
    </location>
</feature>
<dbReference type="GO" id="GO:0009279">
    <property type="term" value="C:cell outer membrane"/>
    <property type="evidence" value="ECO:0007669"/>
    <property type="project" value="UniProtKB-SubCell"/>
</dbReference>
<sequence length="785" mass="86519">MKQRILLIFLFVTTLTFSQVAITGNVTDALGEPLPGANILEKGTFTGVVSDFNGNYEITVSSDNTILVFSYLGYETQEVTVSGSARIDIELKESQESLGEVSIKGFAGVIGKSRKRTESIQTTPESVTALNSEGIEKAGVTDISSFSALVPNLKFNSAQAVGLNFITVRGIPQVRGGDAPLAFVIDGVTIPDPSLLSQELYDLALVEVVKGPQGALYGKNAIGGAINIYTKEPTNKMSNKITLGVGNGGNLQGQFVSSGAISKDKVFYRFSTQYKTFDGLLTNEFLDKKVDFSEDFNIRGQVKARLSDKFTISGAFQHFNIDGGATYYSVNPTGFDGQFPGGVLDPNPTDGNNVIVANILGRSDMKNNYGNFKMDYNLGTVKIQSITSFNRVERSTNGDLDFLSLDGLTQGEEITTKTFNQELRINNTNTDTKFDWSLGGFYQNIKKDVYQNGTTGVDFDGAPDFYDTADYVNETKTIALFGFGDYQLTSKLTVSAGFRYDIDNFTQEDFLFVTNSDRDNNEFQPKVSLSYQVSKKALLYANYGRGYRNGGFNAGATDFFDKSFDDEISDNYEVGFKTTTWNDRLIFNGSVFSSRIRNQQQYILDLTTFIAGVYNYDETKVFGFELESRARLSKYFDVFANFGLADAEILEGGTTGGADGTTTNNSNYNGNKVPFVPVSTFSIGLESSFNLTDSVKFNGFLNLDTTGKTYYHESNLDIHTTDAYSLLDARIAFTYKNWKLDIWGRNLTDKQYYQEFSPGKFVGSPDDVAWRGQPLTIGTSISVKF</sequence>
<dbReference type="InterPro" id="IPR039426">
    <property type="entry name" value="TonB-dep_rcpt-like"/>
</dbReference>
<dbReference type="AlphaFoldDB" id="A0A1E5TAX3"/>
<dbReference type="RefSeq" id="WP_069830029.1">
    <property type="nucleotide sequence ID" value="NZ_MDJD01000034.1"/>
</dbReference>
<keyword evidence="4" id="KW-0410">Iron transport</keyword>
<evidence type="ECO:0000256" key="10">
    <source>
        <dbReference type="ARBA" id="ARBA00023237"/>
    </source>
</evidence>
<evidence type="ECO:0000256" key="12">
    <source>
        <dbReference type="RuleBase" id="RU003357"/>
    </source>
</evidence>
<dbReference type="Pfam" id="PF13715">
    <property type="entry name" value="CarbopepD_reg_2"/>
    <property type="match status" value="1"/>
</dbReference>
<dbReference type="Pfam" id="PF00593">
    <property type="entry name" value="TonB_dep_Rec_b-barrel"/>
    <property type="match status" value="1"/>
</dbReference>